<evidence type="ECO:0000313" key="2">
    <source>
        <dbReference type="Proteomes" id="UP000663880"/>
    </source>
</evidence>
<comment type="caution">
    <text evidence="1">The sequence shown here is derived from an EMBL/GenBank/DDBJ whole genome shotgun (WGS) entry which is preliminary data.</text>
</comment>
<sequence>MDLVDRLQLRISPASGGIFGEGGLKVAGLRGQVTLTFSSVQCSHPQITTSAIILDNVMGRHPLVKLPSEILDFTRSLNLADCTFHIPGQIDLLLGAEVLGMLRLSKSTLLQPGGLVAVTSDFGDVIMGPVFPIQSLTVEDGNLCVGLSLAEAIQWTSTLSSDISSPYIAIRTLLELAERERLQFPRAADVLTSDVFVDDICTGAANEKEALILRNELIGILKAGGYELRKWVSNSQAVLAGLPEDHQQDPYIFQNVDNPDAVAVLGIQYQQLADILFTFRVQDIHVIKSWTKRVVLSTVARIYDPNGWLAPVVFWAPGWLYQPESCWPHTKTELVEPLPGLRVISLVVGESVLKRAVAGLSRLPVA</sequence>
<organism evidence="1 2">
    <name type="scientific">Pieris macdunnoughi</name>
    <dbReference type="NCBI Taxonomy" id="345717"/>
    <lineage>
        <taxon>Eukaryota</taxon>
        <taxon>Metazoa</taxon>
        <taxon>Ecdysozoa</taxon>
        <taxon>Arthropoda</taxon>
        <taxon>Hexapoda</taxon>
        <taxon>Insecta</taxon>
        <taxon>Pterygota</taxon>
        <taxon>Neoptera</taxon>
        <taxon>Endopterygota</taxon>
        <taxon>Lepidoptera</taxon>
        <taxon>Glossata</taxon>
        <taxon>Ditrysia</taxon>
        <taxon>Papilionoidea</taxon>
        <taxon>Pieridae</taxon>
        <taxon>Pierinae</taxon>
        <taxon>Pieris</taxon>
    </lineage>
</organism>
<evidence type="ECO:0000313" key="1">
    <source>
        <dbReference type="EMBL" id="CAF4950766.1"/>
    </source>
</evidence>
<dbReference type="EMBL" id="CAJOBZ010000072">
    <property type="protein sequence ID" value="CAF4950766.1"/>
    <property type="molecule type" value="Genomic_DNA"/>
</dbReference>
<dbReference type="Proteomes" id="UP000663880">
    <property type="component" value="Unassembled WGS sequence"/>
</dbReference>
<accession>A0A821XWI1</accession>
<gene>
    <name evidence="1" type="ORF">PMACD_LOCUS15666</name>
</gene>
<proteinExistence type="predicted"/>
<dbReference type="AlphaFoldDB" id="A0A821XWI1"/>
<dbReference type="PANTHER" id="PTHR47331">
    <property type="entry name" value="PHD-TYPE DOMAIN-CONTAINING PROTEIN"/>
    <property type="match status" value="1"/>
</dbReference>
<dbReference type="OrthoDB" id="6928291at2759"/>
<keyword evidence="2" id="KW-1185">Reference proteome</keyword>
<reference evidence="1" key="1">
    <citation type="submission" date="2021-02" db="EMBL/GenBank/DDBJ databases">
        <authorList>
            <person name="Steward A R."/>
        </authorList>
    </citation>
    <scope>NUCLEOTIDE SEQUENCE</scope>
</reference>
<protein>
    <submittedName>
        <fullName evidence="1">Uncharacterized protein</fullName>
    </submittedName>
</protein>
<name>A0A821XWI1_9NEOP</name>